<evidence type="ECO:0000313" key="1">
    <source>
        <dbReference type="EMBL" id="CAD6441690.1"/>
    </source>
</evidence>
<organism evidence="1 2">
    <name type="scientific">Sclerotinia trifoliorum</name>
    <dbReference type="NCBI Taxonomy" id="28548"/>
    <lineage>
        <taxon>Eukaryota</taxon>
        <taxon>Fungi</taxon>
        <taxon>Dikarya</taxon>
        <taxon>Ascomycota</taxon>
        <taxon>Pezizomycotina</taxon>
        <taxon>Leotiomycetes</taxon>
        <taxon>Helotiales</taxon>
        <taxon>Sclerotiniaceae</taxon>
        <taxon>Sclerotinia</taxon>
    </lineage>
</organism>
<dbReference type="Proteomes" id="UP000624404">
    <property type="component" value="Unassembled WGS sequence"/>
</dbReference>
<protein>
    <submittedName>
        <fullName evidence="1">De3a7595-c65a-49de-8554-40576ca52456-CDS</fullName>
    </submittedName>
</protein>
<dbReference type="AlphaFoldDB" id="A0A8H2ZP73"/>
<gene>
    <name evidence="1" type="ORF">SCLTRI_LOCUS1473</name>
</gene>
<evidence type="ECO:0000313" key="2">
    <source>
        <dbReference type="Proteomes" id="UP000624404"/>
    </source>
</evidence>
<sequence length="85" mass="10198">MNTRRIHLFTYTRQHGQYTHRIRWKGSQARLPILPRNYARRHGSGYLDIRVHGFQLHHRSTTTHHRAFFEGLCRGEGERAYSLVK</sequence>
<comment type="caution">
    <text evidence="1">The sequence shown here is derived from an EMBL/GenBank/DDBJ whole genome shotgun (WGS) entry which is preliminary data.</text>
</comment>
<reference evidence="1" key="1">
    <citation type="submission" date="2020-10" db="EMBL/GenBank/DDBJ databases">
        <authorList>
            <person name="Kusch S."/>
        </authorList>
    </citation>
    <scope>NUCLEOTIDE SEQUENCE</scope>
    <source>
        <strain evidence="1">SwB9</strain>
    </source>
</reference>
<accession>A0A8H2ZP73</accession>
<dbReference type="EMBL" id="CAJHIA010000006">
    <property type="protein sequence ID" value="CAD6441690.1"/>
    <property type="molecule type" value="Genomic_DNA"/>
</dbReference>
<proteinExistence type="predicted"/>
<name>A0A8H2ZP73_9HELO</name>
<keyword evidence="2" id="KW-1185">Reference proteome</keyword>